<dbReference type="SMART" id="SM00606">
    <property type="entry name" value="CBD_IV"/>
    <property type="match status" value="1"/>
</dbReference>
<protein>
    <recommendedName>
        <fullName evidence="3">CBM6 domain-containing protein</fullName>
    </recommendedName>
</protein>
<dbReference type="RefSeq" id="WP_183226675.1">
    <property type="nucleotide sequence ID" value="NZ_BMPW01000028.1"/>
</dbReference>
<evidence type="ECO:0000313" key="5">
    <source>
        <dbReference type="Proteomes" id="UP000590749"/>
    </source>
</evidence>
<organism evidence="4 5">
    <name type="scientific">Actinoplanes campanulatus</name>
    <dbReference type="NCBI Taxonomy" id="113559"/>
    <lineage>
        <taxon>Bacteria</taxon>
        <taxon>Bacillati</taxon>
        <taxon>Actinomycetota</taxon>
        <taxon>Actinomycetes</taxon>
        <taxon>Micromonosporales</taxon>
        <taxon>Micromonosporaceae</taxon>
        <taxon>Actinoplanes</taxon>
    </lineage>
</organism>
<dbReference type="SUPFAM" id="SSF51445">
    <property type="entry name" value="(Trans)glycosidases"/>
    <property type="match status" value="1"/>
</dbReference>
<comment type="caution">
    <text evidence="4">The sequence shown here is derived from an EMBL/GenBank/DDBJ whole genome shotgun (WGS) entry which is preliminary data.</text>
</comment>
<dbReference type="InterPro" id="IPR017853">
    <property type="entry name" value="GH"/>
</dbReference>
<evidence type="ECO:0000259" key="3">
    <source>
        <dbReference type="PROSITE" id="PS51175"/>
    </source>
</evidence>
<dbReference type="CDD" id="cd04081">
    <property type="entry name" value="CBM35_galactosidase-like"/>
    <property type="match status" value="1"/>
</dbReference>
<accession>A0A7W5AQR0</accession>
<gene>
    <name evidence="4" type="ORF">FHR83_008351</name>
</gene>
<dbReference type="Gene3D" id="3.20.20.80">
    <property type="entry name" value="Glycosidases"/>
    <property type="match status" value="1"/>
</dbReference>
<dbReference type="Pfam" id="PF03422">
    <property type="entry name" value="CBM_6"/>
    <property type="match status" value="1"/>
</dbReference>
<evidence type="ECO:0000256" key="1">
    <source>
        <dbReference type="ARBA" id="ARBA00022729"/>
    </source>
</evidence>
<dbReference type="GO" id="GO:0030246">
    <property type="term" value="F:carbohydrate binding"/>
    <property type="evidence" value="ECO:0007669"/>
    <property type="project" value="InterPro"/>
</dbReference>
<feature type="domain" description="CBM6" evidence="3">
    <location>
        <begin position="438"/>
        <end position="570"/>
    </location>
</feature>
<feature type="domain" description="CBM6" evidence="3">
    <location>
        <begin position="577"/>
        <end position="714"/>
    </location>
</feature>
<dbReference type="PROSITE" id="PS51175">
    <property type="entry name" value="CBM6"/>
    <property type="match status" value="2"/>
</dbReference>
<feature type="chain" id="PRO_5031064688" description="CBM6 domain-containing protein" evidence="2">
    <location>
        <begin position="30"/>
        <end position="718"/>
    </location>
</feature>
<dbReference type="SUPFAM" id="SSF49785">
    <property type="entry name" value="Galactose-binding domain-like"/>
    <property type="match status" value="2"/>
</dbReference>
<dbReference type="InterPro" id="IPR006584">
    <property type="entry name" value="Cellulose-bd_IV"/>
</dbReference>
<sequence>MRRRIGKTLTTAVVATTTAALLTAPAAHAAPSTFVVDLATGTGALRYGATGFLYGLGDEGIPDETMLAALKPQVAAQKAPDGLQHPNGDALKIAPMFKRAGGRDIQIYMQDIYQQWPYENLGIADYLAKVDTMTRKVVADPYRSSYVYVPFNEPDAIWYGGNLNGLLADWKTVFQRIRSIDPGARIAGPNFASYRSADLRTFLTYARDNGVLPDVMAWHELGDDFFTSWHLHYADYRAIETSLGISARPITINEYGRISGDLGVPGNLVQFVAKFENSKVDGCLAYWTTAGGLNDLVTRNNQATGGWWLHKWYGELTGNTVAVTPPSPGGSLQGLAAVDSGKKQARIILGGNNPSSGTYDTNVQVRGVPSYLGTTVHATVWGIDNSGLNPSTGPYVVREGDFTTSGGQLTVPLTGLKGASAYQIILTPNKDLTAALTSRYEAEYAALGGSARITYGTGTGYSGTYFTEGYGASSTASTKFVVTAPADGYYNLSLRYSAGPYTGAPADRSIRLRVNGSNLTDVALPATADWNTWRTVTTKVYLPAGINRIEYNAYATDDRDAVNVDYLDVAATSGTVSAYESESAANTLSGTAVVVSDSAASGGRYVGWLGAGAANTLRFNGVTVPSAGRYRLVVSYANAEVVGDHAYNNNIVDRYADISVNGGAAKKVVFRNTLAWNTYRTRVVDVDLAAGANTITFSNASSGYAPNIDRIQIAAVLG</sequence>
<dbReference type="CDD" id="cd04083">
    <property type="entry name" value="CBM35_Lmo2446-like"/>
    <property type="match status" value="1"/>
</dbReference>
<proteinExistence type="predicted"/>
<reference evidence="4 5" key="1">
    <citation type="submission" date="2020-08" db="EMBL/GenBank/DDBJ databases">
        <title>Genomic Encyclopedia of Type Strains, Phase III (KMG-III): the genomes of soil and plant-associated and newly described type strains.</title>
        <authorList>
            <person name="Whitman W."/>
        </authorList>
    </citation>
    <scope>NUCLEOTIDE SEQUENCE [LARGE SCALE GENOMIC DNA]</scope>
    <source>
        <strain evidence="4 5">CECT 3287</strain>
    </source>
</reference>
<dbReference type="EMBL" id="JACHXF010000027">
    <property type="protein sequence ID" value="MBB3100626.1"/>
    <property type="molecule type" value="Genomic_DNA"/>
</dbReference>
<dbReference type="InterPro" id="IPR008979">
    <property type="entry name" value="Galactose-bd-like_sf"/>
</dbReference>
<evidence type="ECO:0000313" key="4">
    <source>
        <dbReference type="EMBL" id="MBB3100626.1"/>
    </source>
</evidence>
<dbReference type="Proteomes" id="UP000590749">
    <property type="component" value="Unassembled WGS sequence"/>
</dbReference>
<keyword evidence="5" id="KW-1185">Reference proteome</keyword>
<dbReference type="Gene3D" id="2.60.120.260">
    <property type="entry name" value="Galactose-binding domain-like"/>
    <property type="match status" value="2"/>
</dbReference>
<keyword evidence="1 2" id="KW-0732">Signal</keyword>
<dbReference type="AlphaFoldDB" id="A0A7W5AQR0"/>
<dbReference type="Pfam" id="PF16990">
    <property type="entry name" value="CBM_35"/>
    <property type="match status" value="1"/>
</dbReference>
<feature type="signal peptide" evidence="2">
    <location>
        <begin position="1"/>
        <end position="29"/>
    </location>
</feature>
<name>A0A7W5AQR0_9ACTN</name>
<dbReference type="InterPro" id="IPR005084">
    <property type="entry name" value="CBM6"/>
</dbReference>
<evidence type="ECO:0000256" key="2">
    <source>
        <dbReference type="SAM" id="SignalP"/>
    </source>
</evidence>